<reference evidence="1 2" key="1">
    <citation type="submission" date="2018-03" db="EMBL/GenBank/DDBJ databases">
        <title>Genomic Encyclopedia of Type Strains, Phase III (KMG-III): the genomes of soil and plant-associated and newly described type strains.</title>
        <authorList>
            <person name="Whitman W."/>
        </authorList>
    </citation>
    <scope>NUCLEOTIDE SEQUENCE [LARGE SCALE GENOMIC DNA]</scope>
    <source>
        <strain evidence="1 2">CGMCC 1.12484</strain>
    </source>
</reference>
<evidence type="ECO:0000313" key="1">
    <source>
        <dbReference type="EMBL" id="PRY70362.1"/>
    </source>
</evidence>
<dbReference type="RefSeq" id="WP_106209442.1">
    <property type="nucleotide sequence ID" value="NZ_PVTL01000001.1"/>
</dbReference>
<proteinExistence type="predicted"/>
<accession>A0A2T0VJH2</accession>
<comment type="caution">
    <text evidence="1">The sequence shown here is derived from an EMBL/GenBank/DDBJ whole genome shotgun (WGS) entry which is preliminary data.</text>
</comment>
<keyword evidence="2" id="KW-1185">Reference proteome</keyword>
<gene>
    <name evidence="1" type="ORF">B0I08_101496</name>
</gene>
<evidence type="ECO:0008006" key="3">
    <source>
        <dbReference type="Google" id="ProtNLM"/>
    </source>
</evidence>
<dbReference type="OrthoDB" id="5121327at2"/>
<dbReference type="EMBL" id="PVTL01000001">
    <property type="protein sequence ID" value="PRY70362.1"/>
    <property type="molecule type" value="Genomic_DNA"/>
</dbReference>
<dbReference type="AlphaFoldDB" id="A0A2T0VJH2"/>
<name>A0A2T0VJH2_9MICO</name>
<sequence>MKKLSYLAVGVVLGFVVAHLVSRHPSGKRFFDDIDGKVREFSGAVVDGYRGREAELRATAADAEATLDNLTRRL</sequence>
<organism evidence="1 2">
    <name type="scientific">Glaciihabitans tibetensis</name>
    <dbReference type="NCBI Taxonomy" id="1266600"/>
    <lineage>
        <taxon>Bacteria</taxon>
        <taxon>Bacillati</taxon>
        <taxon>Actinomycetota</taxon>
        <taxon>Actinomycetes</taxon>
        <taxon>Micrococcales</taxon>
        <taxon>Microbacteriaceae</taxon>
        <taxon>Glaciihabitans</taxon>
    </lineage>
</organism>
<protein>
    <recommendedName>
        <fullName evidence="3">YtxH-like protein</fullName>
    </recommendedName>
</protein>
<evidence type="ECO:0000313" key="2">
    <source>
        <dbReference type="Proteomes" id="UP000237983"/>
    </source>
</evidence>
<dbReference type="Proteomes" id="UP000237983">
    <property type="component" value="Unassembled WGS sequence"/>
</dbReference>